<comment type="caution">
    <text evidence="1">The sequence shown here is derived from an EMBL/GenBank/DDBJ whole genome shotgun (WGS) entry which is preliminary data.</text>
</comment>
<reference evidence="1" key="1">
    <citation type="submission" date="2022-03" db="EMBL/GenBank/DDBJ databases">
        <authorList>
            <person name="Lindestad O."/>
        </authorList>
    </citation>
    <scope>NUCLEOTIDE SEQUENCE</scope>
</reference>
<sequence>MRRAARFRTHTASPSLSNKTERVVAHTCVECCAKQRARPSPLARRHRVANFPSSLAVAAPSPSANPSLPLGARFVMQLYSS</sequence>
<accession>A0A8S4QXF9</accession>
<keyword evidence="2" id="KW-1185">Reference proteome</keyword>
<dbReference type="EMBL" id="CAKXAJ010019223">
    <property type="protein sequence ID" value="CAH2218205.1"/>
    <property type="molecule type" value="Genomic_DNA"/>
</dbReference>
<dbReference type="Proteomes" id="UP000838756">
    <property type="component" value="Unassembled WGS sequence"/>
</dbReference>
<name>A0A8S4QXF9_9NEOP</name>
<evidence type="ECO:0000313" key="2">
    <source>
        <dbReference type="Proteomes" id="UP000838756"/>
    </source>
</evidence>
<organism evidence="1 2">
    <name type="scientific">Pararge aegeria aegeria</name>
    <dbReference type="NCBI Taxonomy" id="348720"/>
    <lineage>
        <taxon>Eukaryota</taxon>
        <taxon>Metazoa</taxon>
        <taxon>Ecdysozoa</taxon>
        <taxon>Arthropoda</taxon>
        <taxon>Hexapoda</taxon>
        <taxon>Insecta</taxon>
        <taxon>Pterygota</taxon>
        <taxon>Neoptera</taxon>
        <taxon>Endopterygota</taxon>
        <taxon>Lepidoptera</taxon>
        <taxon>Glossata</taxon>
        <taxon>Ditrysia</taxon>
        <taxon>Papilionoidea</taxon>
        <taxon>Nymphalidae</taxon>
        <taxon>Satyrinae</taxon>
        <taxon>Satyrini</taxon>
        <taxon>Parargina</taxon>
        <taxon>Pararge</taxon>
    </lineage>
</organism>
<proteinExistence type="predicted"/>
<dbReference type="AlphaFoldDB" id="A0A8S4QXF9"/>
<protein>
    <submittedName>
        <fullName evidence="1">Jg26435 protein</fullName>
    </submittedName>
</protein>
<evidence type="ECO:0000313" key="1">
    <source>
        <dbReference type="EMBL" id="CAH2218205.1"/>
    </source>
</evidence>
<gene>
    <name evidence="1" type="primary">jg26435</name>
    <name evidence="1" type="ORF">PAEG_LOCUS6052</name>
</gene>